<dbReference type="EMBL" id="KN839864">
    <property type="protein sequence ID" value="KIJ61180.1"/>
    <property type="molecule type" value="Genomic_DNA"/>
</dbReference>
<reference evidence="1 2" key="1">
    <citation type="submission" date="2014-04" db="EMBL/GenBank/DDBJ databases">
        <title>Evolutionary Origins and Diversification of the Mycorrhizal Mutualists.</title>
        <authorList>
            <consortium name="DOE Joint Genome Institute"/>
            <consortium name="Mycorrhizal Genomics Consortium"/>
            <person name="Kohler A."/>
            <person name="Kuo A."/>
            <person name="Nagy L.G."/>
            <person name="Floudas D."/>
            <person name="Copeland A."/>
            <person name="Barry K.W."/>
            <person name="Cichocki N."/>
            <person name="Veneault-Fourrey C."/>
            <person name="LaButti K."/>
            <person name="Lindquist E.A."/>
            <person name="Lipzen A."/>
            <person name="Lundell T."/>
            <person name="Morin E."/>
            <person name="Murat C."/>
            <person name="Riley R."/>
            <person name="Ohm R."/>
            <person name="Sun H."/>
            <person name="Tunlid A."/>
            <person name="Henrissat B."/>
            <person name="Grigoriev I.V."/>
            <person name="Hibbett D.S."/>
            <person name="Martin F."/>
        </authorList>
    </citation>
    <scope>NUCLEOTIDE SEQUENCE [LARGE SCALE GENOMIC DNA]</scope>
    <source>
        <strain evidence="1 2">MD-312</strain>
    </source>
</reference>
<organism evidence="1 2">
    <name type="scientific">Hydnomerulius pinastri MD-312</name>
    <dbReference type="NCBI Taxonomy" id="994086"/>
    <lineage>
        <taxon>Eukaryota</taxon>
        <taxon>Fungi</taxon>
        <taxon>Dikarya</taxon>
        <taxon>Basidiomycota</taxon>
        <taxon>Agaricomycotina</taxon>
        <taxon>Agaricomycetes</taxon>
        <taxon>Agaricomycetidae</taxon>
        <taxon>Boletales</taxon>
        <taxon>Boletales incertae sedis</taxon>
        <taxon>Leucogyrophana</taxon>
    </lineage>
</organism>
<evidence type="ECO:0000313" key="2">
    <source>
        <dbReference type="Proteomes" id="UP000053820"/>
    </source>
</evidence>
<name>A0A0C9VTD7_9AGAM</name>
<dbReference type="Proteomes" id="UP000053820">
    <property type="component" value="Unassembled WGS sequence"/>
</dbReference>
<gene>
    <name evidence="1" type="ORF">HYDPIDRAFT_116146</name>
</gene>
<keyword evidence="2" id="KW-1185">Reference proteome</keyword>
<dbReference type="AlphaFoldDB" id="A0A0C9VTD7"/>
<protein>
    <submittedName>
        <fullName evidence="1">Unplaced genomic scaffold scaffold_30, whole genome shotgun sequence</fullName>
    </submittedName>
</protein>
<dbReference type="HOGENOM" id="CLU_2776240_0_0_1"/>
<sequence length="69" mass="7866">MASYSFCSSRAALFDAPHFFTSSHTHIHPGNPRRTHLVAALGLLAIVTILRQDYFKECVFTIWVVRFGR</sequence>
<evidence type="ECO:0000313" key="1">
    <source>
        <dbReference type="EMBL" id="KIJ61180.1"/>
    </source>
</evidence>
<proteinExistence type="predicted"/>
<accession>A0A0C9VTD7</accession>